<protein>
    <submittedName>
        <fullName evidence="1">Uncharacterized protein</fullName>
    </submittedName>
</protein>
<comment type="caution">
    <text evidence="1">The sequence shown here is derived from an EMBL/GenBank/DDBJ whole genome shotgun (WGS) entry which is preliminary data.</text>
</comment>
<evidence type="ECO:0000313" key="1">
    <source>
        <dbReference type="EMBL" id="EKN39190.1"/>
    </source>
</evidence>
<dbReference type="EMBL" id="AMXI01001446">
    <property type="protein sequence ID" value="EKN39190.1"/>
    <property type="molecule type" value="Genomic_DNA"/>
</dbReference>
<gene>
    <name evidence="1" type="ORF">CFSAN001627_23039</name>
</gene>
<proteinExistence type="predicted"/>
<accession>M1ZSG1</accession>
<reference evidence="1 2" key="1">
    <citation type="submission" date="2012-10" db="EMBL/GenBank/DDBJ databases">
        <authorList>
            <person name="Strain E.A."/>
            <person name="Brown E."/>
            <person name="Allard M.W."/>
            <person name="Gonzalez-Escalona N."/>
            <person name="Timme R."/>
        </authorList>
    </citation>
    <scope>NUCLEOTIDE SEQUENCE [LARGE SCALE GENOMIC DNA]</scope>
    <source>
        <strain evidence="1 2">CFSAN001627</strain>
    </source>
</reference>
<organism evidence="1 2">
    <name type="scientific">Clostridium botulinum CFSAN001627</name>
    <dbReference type="NCBI Taxonomy" id="1232189"/>
    <lineage>
        <taxon>Bacteria</taxon>
        <taxon>Bacillati</taxon>
        <taxon>Bacillota</taxon>
        <taxon>Clostridia</taxon>
        <taxon>Eubacteriales</taxon>
        <taxon>Clostridiaceae</taxon>
        <taxon>Clostridium</taxon>
    </lineage>
</organism>
<evidence type="ECO:0000313" key="2">
    <source>
        <dbReference type="Proteomes" id="UP000011944"/>
    </source>
</evidence>
<dbReference type="Proteomes" id="UP000011944">
    <property type="component" value="Unassembled WGS sequence"/>
</dbReference>
<dbReference type="PATRIC" id="fig|1232189.3.peg.3600"/>
<sequence length="92" mass="10906">MPDLYKVIKKAKMGENQSLESLIVKFQPIINSISWRCKSEYVRTDLTIFLIKLIKNIKLNCIENLSDGALVKYIQKSLYREYYRMNKSNLKK</sequence>
<name>M1ZSG1_CLOBO</name>
<dbReference type="AlphaFoldDB" id="M1ZSG1"/>
<reference evidence="1 2" key="2">
    <citation type="submission" date="2013-03" db="EMBL/GenBank/DDBJ databases">
        <title>Diversity in Clostridium botulinum.</title>
        <authorList>
            <person name="Timme R.E."/>
            <person name="Allard M."/>
            <person name="Luo Y."/>
            <person name="Strain E."/>
            <person name="Gonzalez-Escalona N."/>
            <person name="Brown E."/>
        </authorList>
    </citation>
    <scope>NUCLEOTIDE SEQUENCE [LARGE SCALE GENOMIC DNA]</scope>
    <source>
        <strain evidence="1 2">CFSAN001627</strain>
    </source>
</reference>